<reference evidence="1 2" key="1">
    <citation type="submission" date="2019-10" db="EMBL/GenBank/DDBJ databases">
        <title>Whole genome shotgun sequence of Acrocarpospora macrocephala NBRC 16266.</title>
        <authorList>
            <person name="Ichikawa N."/>
            <person name="Kimura A."/>
            <person name="Kitahashi Y."/>
            <person name="Komaki H."/>
            <person name="Oguchi A."/>
        </authorList>
    </citation>
    <scope>NUCLEOTIDE SEQUENCE [LARGE SCALE GENOMIC DNA]</scope>
    <source>
        <strain evidence="1 2">NBRC 16266</strain>
    </source>
</reference>
<gene>
    <name evidence="1" type="ORF">Amac_012470</name>
</gene>
<dbReference type="RefSeq" id="WP_155353345.1">
    <property type="nucleotide sequence ID" value="NZ_BAAAHL010000041.1"/>
</dbReference>
<keyword evidence="2" id="KW-1185">Reference proteome</keyword>
<dbReference type="OrthoDB" id="3430876at2"/>
<proteinExistence type="predicted"/>
<evidence type="ECO:0000313" key="2">
    <source>
        <dbReference type="Proteomes" id="UP000331127"/>
    </source>
</evidence>
<comment type="caution">
    <text evidence="1">The sequence shown here is derived from an EMBL/GenBank/DDBJ whole genome shotgun (WGS) entry which is preliminary data.</text>
</comment>
<dbReference type="EMBL" id="BLAE01000007">
    <property type="protein sequence ID" value="GES07652.1"/>
    <property type="molecule type" value="Genomic_DNA"/>
</dbReference>
<accession>A0A5M3WHP5</accession>
<name>A0A5M3WHP5_9ACTN</name>
<protein>
    <submittedName>
        <fullName evidence="1">Uncharacterized protein</fullName>
    </submittedName>
</protein>
<dbReference type="Proteomes" id="UP000331127">
    <property type="component" value="Unassembled WGS sequence"/>
</dbReference>
<organism evidence="1 2">
    <name type="scientific">Acrocarpospora macrocephala</name>
    <dbReference type="NCBI Taxonomy" id="150177"/>
    <lineage>
        <taxon>Bacteria</taxon>
        <taxon>Bacillati</taxon>
        <taxon>Actinomycetota</taxon>
        <taxon>Actinomycetes</taxon>
        <taxon>Streptosporangiales</taxon>
        <taxon>Streptosporangiaceae</taxon>
        <taxon>Acrocarpospora</taxon>
    </lineage>
</organism>
<evidence type="ECO:0000313" key="1">
    <source>
        <dbReference type="EMBL" id="GES07652.1"/>
    </source>
</evidence>
<sequence length="45" mass="5141">MRALSLPSFGRRCLCGAALQSSNAKCHKCRARARWYRRKAHHDGI</sequence>
<dbReference type="AlphaFoldDB" id="A0A5M3WHP5"/>